<dbReference type="Proteomes" id="UP000402241">
    <property type="component" value="Chromosome"/>
</dbReference>
<dbReference type="GO" id="GO:0000160">
    <property type="term" value="P:phosphorelay signal transduction system"/>
    <property type="evidence" value="ECO:0007669"/>
    <property type="project" value="InterPro"/>
</dbReference>
<evidence type="ECO:0000256" key="5">
    <source>
        <dbReference type="PROSITE-ProRule" id="PRU00339"/>
    </source>
</evidence>
<evidence type="ECO:0000256" key="2">
    <source>
        <dbReference type="ARBA" id="ARBA00023015"/>
    </source>
</evidence>
<evidence type="ECO:0000256" key="3">
    <source>
        <dbReference type="ARBA" id="ARBA00023125"/>
    </source>
</evidence>
<evidence type="ECO:0000256" key="6">
    <source>
        <dbReference type="PROSITE-ProRule" id="PRU01091"/>
    </source>
</evidence>
<dbReference type="CDD" id="cd15831">
    <property type="entry name" value="BTAD"/>
    <property type="match status" value="1"/>
</dbReference>
<dbReference type="PRINTS" id="PR00364">
    <property type="entry name" value="DISEASERSIST"/>
</dbReference>
<feature type="repeat" description="TPR" evidence="5">
    <location>
        <begin position="858"/>
        <end position="891"/>
    </location>
</feature>
<gene>
    <name evidence="8" type="ORF">G3561_05820</name>
    <name evidence="9" type="ORF">GCE86_14650</name>
</gene>
<dbReference type="InterPro" id="IPR036388">
    <property type="entry name" value="WH-like_DNA-bd_sf"/>
</dbReference>
<reference evidence="9 10" key="1">
    <citation type="submission" date="2019-10" db="EMBL/GenBank/DDBJ databases">
        <title>Genome Sequence of Micromonospora terminaliae DSM 101760.</title>
        <authorList>
            <person name="Guo L."/>
        </authorList>
    </citation>
    <scope>NUCLEOTIDE SEQUENCE [LARGE SCALE GENOMIC DNA]</scope>
    <source>
        <strain evidence="9 10">DSM 101760</strain>
    </source>
</reference>
<reference evidence="8 11" key="2">
    <citation type="submission" date="2020-02" db="EMBL/GenBank/DDBJ databases">
        <title>WGS of Micromonospora spp. isolated from hot spring.</title>
        <authorList>
            <person name="Thawai C."/>
        </authorList>
    </citation>
    <scope>NUCLEOTIDE SEQUENCE [LARGE SCALE GENOMIC DNA]</scope>
    <source>
        <strain evidence="8 11">TMS7</strain>
    </source>
</reference>
<evidence type="ECO:0000259" key="7">
    <source>
        <dbReference type="PROSITE" id="PS51755"/>
    </source>
</evidence>
<evidence type="ECO:0000256" key="1">
    <source>
        <dbReference type="ARBA" id="ARBA00005820"/>
    </source>
</evidence>
<proteinExistence type="inferred from homology"/>
<dbReference type="InterPro" id="IPR001867">
    <property type="entry name" value="OmpR/PhoB-type_DNA-bd"/>
</dbReference>
<dbReference type="EMBL" id="CP045309">
    <property type="protein sequence ID" value="QGL51396.1"/>
    <property type="molecule type" value="Genomic_DNA"/>
</dbReference>
<keyword evidence="10" id="KW-1185">Reference proteome</keyword>
<keyword evidence="2" id="KW-0805">Transcription regulation</keyword>
<dbReference type="InterPro" id="IPR019734">
    <property type="entry name" value="TPR_rpt"/>
</dbReference>
<protein>
    <submittedName>
        <fullName evidence="8">Tetratricopeptide repeat protein</fullName>
    </submittedName>
</protein>
<dbReference type="Proteomes" id="UP000477779">
    <property type="component" value="Unassembled WGS sequence"/>
</dbReference>
<name>A0AAJ2ZC80_9ACTN</name>
<dbReference type="InterPro" id="IPR011990">
    <property type="entry name" value="TPR-like_helical_dom_sf"/>
</dbReference>
<feature type="domain" description="OmpR/PhoB-type" evidence="7">
    <location>
        <begin position="1"/>
        <end position="94"/>
    </location>
</feature>
<dbReference type="AlphaFoldDB" id="A0AAJ2ZC80"/>
<dbReference type="SUPFAM" id="SSF46894">
    <property type="entry name" value="C-terminal effector domain of the bipartite response regulators"/>
    <property type="match status" value="1"/>
</dbReference>
<organism evidence="8 11">
    <name type="scientific">Micromonospora terminaliae</name>
    <dbReference type="NCBI Taxonomy" id="1914461"/>
    <lineage>
        <taxon>Bacteria</taxon>
        <taxon>Bacillati</taxon>
        <taxon>Actinomycetota</taxon>
        <taxon>Actinomycetes</taxon>
        <taxon>Micromonosporales</taxon>
        <taxon>Micromonosporaceae</taxon>
        <taxon>Micromonospora</taxon>
    </lineage>
</organism>
<dbReference type="SMART" id="SM00028">
    <property type="entry name" value="TPR"/>
    <property type="match status" value="6"/>
</dbReference>
<feature type="DNA-binding region" description="OmpR/PhoB-type" evidence="6">
    <location>
        <begin position="1"/>
        <end position="94"/>
    </location>
</feature>
<dbReference type="Gene3D" id="3.40.50.300">
    <property type="entry name" value="P-loop containing nucleotide triphosphate hydrolases"/>
    <property type="match status" value="1"/>
</dbReference>
<evidence type="ECO:0000313" key="11">
    <source>
        <dbReference type="Proteomes" id="UP000477779"/>
    </source>
</evidence>
<dbReference type="InterPro" id="IPR027417">
    <property type="entry name" value="P-loop_NTPase"/>
</dbReference>
<dbReference type="Pfam" id="PF13424">
    <property type="entry name" value="TPR_12"/>
    <property type="match status" value="2"/>
</dbReference>
<dbReference type="PROSITE" id="PS51755">
    <property type="entry name" value="OMPR_PHOB"/>
    <property type="match status" value="1"/>
</dbReference>
<dbReference type="PANTHER" id="PTHR35807">
    <property type="entry name" value="TRANSCRIPTIONAL REGULATOR REDD-RELATED"/>
    <property type="match status" value="1"/>
</dbReference>
<dbReference type="SUPFAM" id="SSF48452">
    <property type="entry name" value="TPR-like"/>
    <property type="match status" value="2"/>
</dbReference>
<evidence type="ECO:0000313" key="8">
    <source>
        <dbReference type="EMBL" id="NES27073.1"/>
    </source>
</evidence>
<evidence type="ECO:0000313" key="10">
    <source>
        <dbReference type="Proteomes" id="UP000402241"/>
    </source>
</evidence>
<dbReference type="SMART" id="SM00862">
    <property type="entry name" value="Trans_reg_C"/>
    <property type="match status" value="1"/>
</dbReference>
<dbReference type="GO" id="GO:0003677">
    <property type="term" value="F:DNA binding"/>
    <property type="evidence" value="ECO:0007669"/>
    <property type="project" value="UniProtKB-UniRule"/>
</dbReference>
<dbReference type="InterPro" id="IPR051677">
    <property type="entry name" value="AfsR-DnrI-RedD_regulator"/>
</dbReference>
<sequence>MEVAAIRVRLLGPVDVAEGDRSRPVPGLRRKALLAALALHAGDAVHPDLLIDIVWDGTPPATARNSLQRHISYLRGVLGRAAITVRPHGYALDLPREATDLHLARRLIGESRQPAEPAERAVPLRAALALWRGRPLADLAGLRWLDEQAERLAGLELSAREALLDARLALGEHGSLVPELAQLAAEHPYREQIHHRLMLALYRAGRQVDALAAYQRLREALATDLGVDPGPALRELHAAILRQDADLAPPAPGEPHRVAAARCGRPPSGPVPAQLPVAVRGFVGRRPELARLDALLRSARAAHADQPGTLPIVVVSGTAGAGKTALAVHWAHRSAGEFPDGQLHVDLRGFAGHGGPVDPATAIRGFLDAFGVPAQRIPVEPAAQAGLYRSLLAGRRVLVVLDNARDAAQVRPLLPAAPGCLVLITSRNELTPLVVSEGAHPLTLGLLSTPESRELLAGRLGADRLAADPGAVDDLIARCARLPLALAVVAARAATRPGFPLATLTAELRRAADEPHAALDPFDGGDLATDLRAVFSWSYRTLTGEAARMLRLLSLHPGPDVAAPAAASLAGRSAPCVKPLLAELTGAHLLGEPAPGRYASHDLLDRYAAELAHTHDDAADRRQARHRVLDHYLHTADNAARLLDPHRDPITDSVPEPGTVPTVLTGYAEALAWFRAEKPVLLAAVAQAAHIGADRRAWQLAWTLLDFLDVHAYWHDLAAVQEVAMTAARRLGDRRGRAHAHWGLARARAKLGDNEDAHRHFECALRLFEETGDRTSQAHTRLNLAWVLDRQGRYTEALPQAREALALYRALGHVAGQADGLNAIGWYLTHLGEHRQALGYCRRSLVLHQRTGDRRRAAQAWDSLGQVHLDLGDHEQATGCYRSALALTRELSIRYDESIVLTHLGSARRAAGDREGARAAWRGALTILERLDHPDADAVRARLARLG</sequence>
<keyword evidence="5" id="KW-0802">TPR repeat</keyword>
<keyword evidence="3 6" id="KW-0238">DNA-binding</keyword>
<evidence type="ECO:0000256" key="4">
    <source>
        <dbReference type="ARBA" id="ARBA00023163"/>
    </source>
</evidence>
<dbReference type="InterPro" id="IPR005158">
    <property type="entry name" value="BTAD"/>
</dbReference>
<dbReference type="GO" id="GO:0006355">
    <property type="term" value="P:regulation of DNA-templated transcription"/>
    <property type="evidence" value="ECO:0007669"/>
    <property type="project" value="InterPro"/>
</dbReference>
<dbReference type="Gene3D" id="1.25.40.10">
    <property type="entry name" value="Tetratricopeptide repeat domain"/>
    <property type="match status" value="2"/>
</dbReference>
<dbReference type="EMBL" id="JAAHBZ010000002">
    <property type="protein sequence ID" value="NES27073.1"/>
    <property type="molecule type" value="Genomic_DNA"/>
</dbReference>
<dbReference type="Gene3D" id="1.10.10.10">
    <property type="entry name" value="Winged helix-like DNA-binding domain superfamily/Winged helix DNA-binding domain"/>
    <property type="match status" value="1"/>
</dbReference>
<keyword evidence="4" id="KW-0804">Transcription</keyword>
<dbReference type="PROSITE" id="PS50005">
    <property type="entry name" value="TPR"/>
    <property type="match status" value="1"/>
</dbReference>
<accession>A0AAJ2ZC80</accession>
<dbReference type="PANTHER" id="PTHR35807:SF1">
    <property type="entry name" value="TRANSCRIPTIONAL REGULATOR REDD"/>
    <property type="match status" value="1"/>
</dbReference>
<evidence type="ECO:0000313" key="9">
    <source>
        <dbReference type="EMBL" id="QGL51396.1"/>
    </source>
</evidence>
<comment type="similarity">
    <text evidence="1">Belongs to the AfsR/DnrI/RedD regulatory family.</text>
</comment>
<dbReference type="SMART" id="SM01043">
    <property type="entry name" value="BTAD"/>
    <property type="match status" value="1"/>
</dbReference>
<dbReference type="Pfam" id="PF03704">
    <property type="entry name" value="BTAD"/>
    <property type="match status" value="1"/>
</dbReference>
<dbReference type="SUPFAM" id="SSF52540">
    <property type="entry name" value="P-loop containing nucleoside triphosphate hydrolases"/>
    <property type="match status" value="1"/>
</dbReference>
<dbReference type="Pfam" id="PF00486">
    <property type="entry name" value="Trans_reg_C"/>
    <property type="match status" value="1"/>
</dbReference>
<dbReference type="InterPro" id="IPR016032">
    <property type="entry name" value="Sig_transdc_resp-reg_C-effctor"/>
</dbReference>